<keyword evidence="2" id="KW-0805">Transcription regulation</keyword>
<dbReference type="Proteomes" id="UP000000851">
    <property type="component" value="Chromosome"/>
</dbReference>
<dbReference type="SUPFAM" id="SSF88946">
    <property type="entry name" value="Sigma2 domain of RNA polymerase sigma factors"/>
    <property type="match status" value="1"/>
</dbReference>
<dbReference type="eggNOG" id="COG1595">
    <property type="taxonomic scope" value="Bacteria"/>
</dbReference>
<gene>
    <name evidence="7" type="ordered locus">Caci_1426</name>
</gene>
<dbReference type="InterPro" id="IPR013324">
    <property type="entry name" value="RNA_pol_sigma_r3/r4-like"/>
</dbReference>
<keyword evidence="8" id="KW-1185">Reference proteome</keyword>
<dbReference type="STRING" id="479433.Caci_1426"/>
<evidence type="ECO:0000256" key="3">
    <source>
        <dbReference type="ARBA" id="ARBA00023082"/>
    </source>
</evidence>
<dbReference type="GO" id="GO:0006352">
    <property type="term" value="P:DNA-templated transcription initiation"/>
    <property type="evidence" value="ECO:0007669"/>
    <property type="project" value="InterPro"/>
</dbReference>
<name>C7Q8T4_CATAD</name>
<dbReference type="KEGG" id="cai:Caci_1426"/>
<dbReference type="OrthoDB" id="3678480at2"/>
<comment type="similarity">
    <text evidence="1">Belongs to the sigma-70 factor family. ECF subfamily.</text>
</comment>
<evidence type="ECO:0000313" key="7">
    <source>
        <dbReference type="EMBL" id="ACU70349.1"/>
    </source>
</evidence>
<dbReference type="PANTHER" id="PTHR43133:SF50">
    <property type="entry name" value="ECF RNA POLYMERASE SIGMA FACTOR SIGM"/>
    <property type="match status" value="1"/>
</dbReference>
<sequence length="192" mass="21490">MDIDDEQRFREFVGARSKALLQTAYLLTGDWEHGRDLVQSALAGVARRWSQLADPSQAEAYARKAIYHAHVDRTRLMSWRRERTTASPPDTAAARSDPADLVASRRDLIAALRQLPRGQRAVVVLRYFEDRTDEDIAEVLGISTGTVRSQHHKALKALRVSASIAVDDGEQDIAKDLKKDTALNTVKEEAAW</sequence>
<dbReference type="AlphaFoldDB" id="C7Q8T4"/>
<dbReference type="InterPro" id="IPR039425">
    <property type="entry name" value="RNA_pol_sigma-70-like"/>
</dbReference>
<dbReference type="Gene3D" id="1.10.10.10">
    <property type="entry name" value="Winged helix-like DNA-binding domain superfamily/Winged helix DNA-binding domain"/>
    <property type="match status" value="1"/>
</dbReference>
<feature type="domain" description="RNA polymerase sigma factor 70 region 4 type 2" evidence="6">
    <location>
        <begin position="106"/>
        <end position="158"/>
    </location>
</feature>
<accession>C7Q8T4</accession>
<dbReference type="NCBIfam" id="TIGR02983">
    <property type="entry name" value="SigE-fam_strep"/>
    <property type="match status" value="1"/>
</dbReference>
<dbReference type="InParanoid" id="C7Q8T4"/>
<proteinExistence type="inferred from homology"/>
<evidence type="ECO:0000256" key="1">
    <source>
        <dbReference type="ARBA" id="ARBA00010641"/>
    </source>
</evidence>
<evidence type="ECO:0000256" key="5">
    <source>
        <dbReference type="ARBA" id="ARBA00023163"/>
    </source>
</evidence>
<evidence type="ECO:0000256" key="2">
    <source>
        <dbReference type="ARBA" id="ARBA00023015"/>
    </source>
</evidence>
<dbReference type="GO" id="GO:0016987">
    <property type="term" value="F:sigma factor activity"/>
    <property type="evidence" value="ECO:0007669"/>
    <property type="project" value="UniProtKB-KW"/>
</dbReference>
<dbReference type="InterPro" id="IPR013325">
    <property type="entry name" value="RNA_pol_sigma_r2"/>
</dbReference>
<protein>
    <submittedName>
        <fullName evidence="7">RNA polymerase, sigma-24 subunit, ECF subfamily</fullName>
    </submittedName>
</protein>
<dbReference type="HOGENOM" id="CLU_047691_15_4_11"/>
<dbReference type="Pfam" id="PF08281">
    <property type="entry name" value="Sigma70_r4_2"/>
    <property type="match status" value="1"/>
</dbReference>
<evidence type="ECO:0000313" key="8">
    <source>
        <dbReference type="Proteomes" id="UP000000851"/>
    </source>
</evidence>
<organism evidence="7 8">
    <name type="scientific">Catenulispora acidiphila (strain DSM 44928 / JCM 14897 / NBRC 102108 / NRRL B-24433 / ID139908)</name>
    <dbReference type="NCBI Taxonomy" id="479433"/>
    <lineage>
        <taxon>Bacteria</taxon>
        <taxon>Bacillati</taxon>
        <taxon>Actinomycetota</taxon>
        <taxon>Actinomycetes</taxon>
        <taxon>Catenulisporales</taxon>
        <taxon>Catenulisporaceae</taxon>
        <taxon>Catenulispora</taxon>
    </lineage>
</organism>
<dbReference type="EMBL" id="CP001700">
    <property type="protein sequence ID" value="ACU70349.1"/>
    <property type="molecule type" value="Genomic_DNA"/>
</dbReference>
<dbReference type="InterPro" id="IPR036388">
    <property type="entry name" value="WH-like_DNA-bd_sf"/>
</dbReference>
<reference evidence="7 8" key="1">
    <citation type="journal article" date="2009" name="Stand. Genomic Sci.">
        <title>Complete genome sequence of Catenulispora acidiphila type strain (ID 139908).</title>
        <authorList>
            <person name="Copeland A."/>
            <person name="Lapidus A."/>
            <person name="Glavina Del Rio T."/>
            <person name="Nolan M."/>
            <person name="Lucas S."/>
            <person name="Chen F."/>
            <person name="Tice H."/>
            <person name="Cheng J.F."/>
            <person name="Bruce D."/>
            <person name="Goodwin L."/>
            <person name="Pitluck S."/>
            <person name="Mikhailova N."/>
            <person name="Pati A."/>
            <person name="Ivanova N."/>
            <person name="Mavromatis K."/>
            <person name="Chen A."/>
            <person name="Palaniappan K."/>
            <person name="Chain P."/>
            <person name="Land M."/>
            <person name="Hauser L."/>
            <person name="Chang Y.J."/>
            <person name="Jeffries C.D."/>
            <person name="Chertkov O."/>
            <person name="Brettin T."/>
            <person name="Detter J.C."/>
            <person name="Han C."/>
            <person name="Ali Z."/>
            <person name="Tindall B.J."/>
            <person name="Goker M."/>
            <person name="Bristow J."/>
            <person name="Eisen J.A."/>
            <person name="Markowitz V."/>
            <person name="Hugenholtz P."/>
            <person name="Kyrpides N.C."/>
            <person name="Klenk H.P."/>
        </authorList>
    </citation>
    <scope>NUCLEOTIDE SEQUENCE [LARGE SCALE GENOMIC DNA]</scope>
    <source>
        <strain evidence="8">DSM 44928 / JCM 14897 / NBRC 102108 / NRRL B-24433 / ID139908</strain>
    </source>
</reference>
<dbReference type="InterPro" id="IPR014325">
    <property type="entry name" value="RNA_pol_sigma-E_actinobac"/>
</dbReference>
<dbReference type="NCBIfam" id="TIGR02937">
    <property type="entry name" value="sigma70-ECF"/>
    <property type="match status" value="1"/>
</dbReference>
<dbReference type="InterPro" id="IPR014284">
    <property type="entry name" value="RNA_pol_sigma-70_dom"/>
</dbReference>
<keyword evidence="3" id="KW-0731">Sigma factor</keyword>
<evidence type="ECO:0000259" key="6">
    <source>
        <dbReference type="Pfam" id="PF08281"/>
    </source>
</evidence>
<dbReference type="Gene3D" id="1.10.1740.10">
    <property type="match status" value="1"/>
</dbReference>
<dbReference type="RefSeq" id="WP_012785643.1">
    <property type="nucleotide sequence ID" value="NC_013131.1"/>
</dbReference>
<dbReference type="GO" id="GO:0003677">
    <property type="term" value="F:DNA binding"/>
    <property type="evidence" value="ECO:0007669"/>
    <property type="project" value="UniProtKB-KW"/>
</dbReference>
<keyword evidence="4" id="KW-0238">DNA-binding</keyword>
<dbReference type="SUPFAM" id="SSF88659">
    <property type="entry name" value="Sigma3 and sigma4 domains of RNA polymerase sigma factors"/>
    <property type="match status" value="1"/>
</dbReference>
<dbReference type="PANTHER" id="PTHR43133">
    <property type="entry name" value="RNA POLYMERASE ECF-TYPE SIGMA FACTO"/>
    <property type="match status" value="1"/>
</dbReference>
<keyword evidence="5" id="KW-0804">Transcription</keyword>
<dbReference type="CDD" id="cd06171">
    <property type="entry name" value="Sigma70_r4"/>
    <property type="match status" value="1"/>
</dbReference>
<dbReference type="InterPro" id="IPR013249">
    <property type="entry name" value="RNA_pol_sigma70_r4_t2"/>
</dbReference>
<evidence type="ECO:0000256" key="4">
    <source>
        <dbReference type="ARBA" id="ARBA00023125"/>
    </source>
</evidence>